<dbReference type="RefSeq" id="WP_138850949.1">
    <property type="nucleotide sequence ID" value="NZ_CP040710.1"/>
</dbReference>
<evidence type="ECO:0000259" key="1">
    <source>
        <dbReference type="Pfam" id="PF01370"/>
    </source>
</evidence>
<dbReference type="GO" id="GO:0005737">
    <property type="term" value="C:cytoplasm"/>
    <property type="evidence" value="ECO:0007669"/>
    <property type="project" value="TreeGrafter"/>
</dbReference>
<dbReference type="Pfam" id="PF01370">
    <property type="entry name" value="Epimerase"/>
    <property type="match status" value="1"/>
</dbReference>
<dbReference type="PANTHER" id="PTHR48079">
    <property type="entry name" value="PROTEIN YEEZ"/>
    <property type="match status" value="1"/>
</dbReference>
<reference evidence="2 3" key="1">
    <citation type="submission" date="2019-05" db="EMBL/GenBank/DDBJ databases">
        <title>Genome sequencing of F202Z8.</title>
        <authorList>
            <person name="Kwon Y.M."/>
        </authorList>
    </citation>
    <scope>NUCLEOTIDE SEQUENCE [LARGE SCALE GENOMIC DNA]</scope>
    <source>
        <strain evidence="2 3">F202Z8</strain>
    </source>
</reference>
<dbReference type="Proteomes" id="UP000310017">
    <property type="component" value="Chromosome"/>
</dbReference>
<dbReference type="EMBL" id="CP040710">
    <property type="protein sequence ID" value="QCW98594.1"/>
    <property type="molecule type" value="Genomic_DNA"/>
</dbReference>
<dbReference type="SUPFAM" id="SSF51735">
    <property type="entry name" value="NAD(P)-binding Rossmann-fold domains"/>
    <property type="match status" value="1"/>
</dbReference>
<dbReference type="AlphaFoldDB" id="A0A5B7SJH2"/>
<sequence>MILVTGGTGLVGSHLLLILLQKGYKVRAVHRKSSNLQAVQKVFSYYVENSAQMFAEIEWMLADINDIPALETAFEDIEKVYHAAALISFDPNDFDKLMKVNVEGTANIVNLCIARKVQKLCYVSSIAAIGPSLDGQPITEENEFTEQHADVYSRSKYGAELEVWRGSQEGLSVVMINPGVIIGPGFWEGGSGTLFATANKGYSFYPPSGTGFVIVTDVARMMRVAMESKLEKERFIAVAENCSYKEILVHFTTYLGVKPPTKQLQLWQLQLLRLLDIFWNTVTGKGRRITRNGIASLKQRKYYSSRKAEDELNFTFEPIKETIAFSCRIFKEENR</sequence>
<dbReference type="OrthoDB" id="596910at2"/>
<name>A0A5B7SJH2_9FLAO</name>
<evidence type="ECO:0000313" key="2">
    <source>
        <dbReference type="EMBL" id="QCW98594.1"/>
    </source>
</evidence>
<dbReference type="InterPro" id="IPR051783">
    <property type="entry name" value="NAD(P)-dependent_oxidoreduct"/>
</dbReference>
<dbReference type="Gene3D" id="3.40.50.720">
    <property type="entry name" value="NAD(P)-binding Rossmann-like Domain"/>
    <property type="match status" value="1"/>
</dbReference>
<dbReference type="KEGG" id="asag:FGM00_00090"/>
<dbReference type="InterPro" id="IPR036291">
    <property type="entry name" value="NAD(P)-bd_dom_sf"/>
</dbReference>
<dbReference type="GO" id="GO:0004029">
    <property type="term" value="F:aldehyde dehydrogenase (NAD+) activity"/>
    <property type="evidence" value="ECO:0007669"/>
    <property type="project" value="TreeGrafter"/>
</dbReference>
<dbReference type="PANTHER" id="PTHR48079:SF6">
    <property type="entry name" value="NAD(P)-BINDING DOMAIN-CONTAINING PROTEIN-RELATED"/>
    <property type="match status" value="1"/>
</dbReference>
<gene>
    <name evidence="2" type="ORF">FGM00_00090</name>
</gene>
<keyword evidence="3" id="KW-1185">Reference proteome</keyword>
<organism evidence="2 3">
    <name type="scientific">Aggregatimonas sangjinii</name>
    <dbReference type="NCBI Taxonomy" id="2583587"/>
    <lineage>
        <taxon>Bacteria</taxon>
        <taxon>Pseudomonadati</taxon>
        <taxon>Bacteroidota</taxon>
        <taxon>Flavobacteriia</taxon>
        <taxon>Flavobacteriales</taxon>
        <taxon>Flavobacteriaceae</taxon>
        <taxon>Aggregatimonas</taxon>
    </lineage>
</organism>
<dbReference type="InterPro" id="IPR001509">
    <property type="entry name" value="Epimerase_deHydtase"/>
</dbReference>
<accession>A0A5B7SJH2</accession>
<feature type="domain" description="NAD-dependent epimerase/dehydratase" evidence="1">
    <location>
        <begin position="2"/>
        <end position="229"/>
    </location>
</feature>
<protein>
    <submittedName>
        <fullName evidence="2">NAD-dependent epimerase/dehydratase family protein</fullName>
    </submittedName>
</protein>
<evidence type="ECO:0000313" key="3">
    <source>
        <dbReference type="Proteomes" id="UP000310017"/>
    </source>
</evidence>
<proteinExistence type="predicted"/>